<dbReference type="InterPro" id="IPR050108">
    <property type="entry name" value="CDK"/>
</dbReference>
<protein>
    <recommendedName>
        <fullName evidence="7">Protein kinase domain-containing protein</fullName>
    </recommendedName>
</protein>
<keyword evidence="2" id="KW-0723">Serine/threonine-protein kinase</keyword>
<evidence type="ECO:0000313" key="9">
    <source>
        <dbReference type="Proteomes" id="UP000001514"/>
    </source>
</evidence>
<dbReference type="KEGG" id="smo:SELMODRAFT_4772"/>
<dbReference type="InParanoid" id="D8SMV9"/>
<sequence length="188" mass="21312">DMEKYSFGRVLGRGSEGKMMLGCNNQNNNKVAIKYLGQEHSILNAMVNEVEILEECAGHVNIINLLDVTTNKNGSFMVFDLMETDLKHHRRLEKQEIRSFMGQILSGLAWIHSNKIVHQDIKPENLLVKGGVVKLADFGHTRRLWEQPRECFGTLSYHSPKQLKGERGLYSTAIDIWAVGCVFAELVL</sequence>
<organism evidence="9">
    <name type="scientific">Selaginella moellendorffii</name>
    <name type="common">Spikemoss</name>
    <dbReference type="NCBI Taxonomy" id="88036"/>
    <lineage>
        <taxon>Eukaryota</taxon>
        <taxon>Viridiplantae</taxon>
        <taxon>Streptophyta</taxon>
        <taxon>Embryophyta</taxon>
        <taxon>Tracheophyta</taxon>
        <taxon>Lycopodiopsida</taxon>
        <taxon>Selaginellales</taxon>
        <taxon>Selaginellaceae</taxon>
        <taxon>Selaginella</taxon>
    </lineage>
</organism>
<feature type="non-terminal residue" evidence="8">
    <location>
        <position position="188"/>
    </location>
</feature>
<dbReference type="InterPro" id="IPR011009">
    <property type="entry name" value="Kinase-like_dom_sf"/>
</dbReference>
<keyword evidence="5" id="KW-0418">Kinase</keyword>
<dbReference type="GO" id="GO:0005634">
    <property type="term" value="C:nucleus"/>
    <property type="evidence" value="ECO:0000318"/>
    <property type="project" value="GO_Central"/>
</dbReference>
<name>D8SMV9_SELML</name>
<keyword evidence="3" id="KW-0808">Transferase</keyword>
<dbReference type="InterPro" id="IPR000719">
    <property type="entry name" value="Prot_kinase_dom"/>
</dbReference>
<dbReference type="PANTHER" id="PTHR24056">
    <property type="entry name" value="CELL DIVISION PROTEIN KINASE"/>
    <property type="match status" value="1"/>
</dbReference>
<dbReference type="STRING" id="88036.D8SMV9"/>
<evidence type="ECO:0000259" key="7">
    <source>
        <dbReference type="PROSITE" id="PS50011"/>
    </source>
</evidence>
<dbReference type="GO" id="GO:0005737">
    <property type="term" value="C:cytoplasm"/>
    <property type="evidence" value="ECO:0000318"/>
    <property type="project" value="GO_Central"/>
</dbReference>
<accession>D8SMV9</accession>
<gene>
    <name evidence="8" type="ORF">SELMODRAFT_4772</name>
</gene>
<dbReference type="PROSITE" id="PS50011">
    <property type="entry name" value="PROTEIN_KINASE_DOM"/>
    <property type="match status" value="1"/>
</dbReference>
<evidence type="ECO:0000256" key="6">
    <source>
        <dbReference type="ARBA" id="ARBA00022840"/>
    </source>
</evidence>
<dbReference type="EMBL" id="GL377628">
    <property type="protein sequence ID" value="EFJ14249.1"/>
    <property type="molecule type" value="Genomic_DNA"/>
</dbReference>
<evidence type="ECO:0000313" key="8">
    <source>
        <dbReference type="EMBL" id="EFJ14249.1"/>
    </source>
</evidence>
<comment type="similarity">
    <text evidence="1">Belongs to the protein kinase superfamily. CMGC Ser/Thr protein kinase family. CDC2/CDKX subfamily.</text>
</comment>
<dbReference type="SUPFAM" id="SSF56112">
    <property type="entry name" value="Protein kinase-like (PK-like)"/>
    <property type="match status" value="1"/>
</dbReference>
<dbReference type="PANTHER" id="PTHR24056:SF546">
    <property type="entry name" value="CYCLIN-DEPENDENT KINASE 12"/>
    <property type="match status" value="1"/>
</dbReference>
<evidence type="ECO:0000256" key="5">
    <source>
        <dbReference type="ARBA" id="ARBA00022777"/>
    </source>
</evidence>
<dbReference type="GO" id="GO:0004674">
    <property type="term" value="F:protein serine/threonine kinase activity"/>
    <property type="evidence" value="ECO:0000318"/>
    <property type="project" value="GO_Central"/>
</dbReference>
<dbReference type="SMART" id="SM00220">
    <property type="entry name" value="S_TKc"/>
    <property type="match status" value="1"/>
</dbReference>
<dbReference type="PROSITE" id="PS00108">
    <property type="entry name" value="PROTEIN_KINASE_ST"/>
    <property type="match status" value="1"/>
</dbReference>
<evidence type="ECO:0000256" key="3">
    <source>
        <dbReference type="ARBA" id="ARBA00022679"/>
    </source>
</evidence>
<dbReference type="Gramene" id="EFJ14249">
    <property type="protein sequence ID" value="EFJ14249"/>
    <property type="gene ID" value="SELMODRAFT_4772"/>
</dbReference>
<feature type="domain" description="Protein kinase" evidence="7">
    <location>
        <begin position="5"/>
        <end position="188"/>
    </location>
</feature>
<keyword evidence="4" id="KW-0547">Nucleotide-binding</keyword>
<dbReference type="OMA" id="CAGHVNI"/>
<feature type="non-terminal residue" evidence="8">
    <location>
        <position position="1"/>
    </location>
</feature>
<keyword evidence="6" id="KW-0067">ATP-binding</keyword>
<dbReference type="Gene3D" id="1.10.510.10">
    <property type="entry name" value="Transferase(Phosphotransferase) domain 1"/>
    <property type="match status" value="1"/>
</dbReference>
<evidence type="ECO:0000256" key="1">
    <source>
        <dbReference type="ARBA" id="ARBA00006485"/>
    </source>
</evidence>
<dbReference type="Proteomes" id="UP000001514">
    <property type="component" value="Unassembled WGS sequence"/>
</dbReference>
<dbReference type="HOGENOM" id="CLU_000288_181_1_1"/>
<dbReference type="GO" id="GO:0044773">
    <property type="term" value="P:mitotic DNA damage checkpoint signaling"/>
    <property type="evidence" value="ECO:0000318"/>
    <property type="project" value="GO_Central"/>
</dbReference>
<reference evidence="8 9" key="1">
    <citation type="journal article" date="2011" name="Science">
        <title>The Selaginella genome identifies genetic changes associated with the evolution of vascular plants.</title>
        <authorList>
            <person name="Banks J.A."/>
            <person name="Nishiyama T."/>
            <person name="Hasebe M."/>
            <person name="Bowman J.L."/>
            <person name="Gribskov M."/>
            <person name="dePamphilis C."/>
            <person name="Albert V.A."/>
            <person name="Aono N."/>
            <person name="Aoyama T."/>
            <person name="Ambrose B.A."/>
            <person name="Ashton N.W."/>
            <person name="Axtell M.J."/>
            <person name="Barker E."/>
            <person name="Barker M.S."/>
            <person name="Bennetzen J.L."/>
            <person name="Bonawitz N.D."/>
            <person name="Chapple C."/>
            <person name="Cheng C."/>
            <person name="Correa L.G."/>
            <person name="Dacre M."/>
            <person name="DeBarry J."/>
            <person name="Dreyer I."/>
            <person name="Elias M."/>
            <person name="Engstrom E.M."/>
            <person name="Estelle M."/>
            <person name="Feng L."/>
            <person name="Finet C."/>
            <person name="Floyd S.K."/>
            <person name="Frommer W.B."/>
            <person name="Fujita T."/>
            <person name="Gramzow L."/>
            <person name="Gutensohn M."/>
            <person name="Harholt J."/>
            <person name="Hattori M."/>
            <person name="Heyl A."/>
            <person name="Hirai T."/>
            <person name="Hiwatashi Y."/>
            <person name="Ishikawa M."/>
            <person name="Iwata M."/>
            <person name="Karol K.G."/>
            <person name="Koehler B."/>
            <person name="Kolukisaoglu U."/>
            <person name="Kubo M."/>
            <person name="Kurata T."/>
            <person name="Lalonde S."/>
            <person name="Li K."/>
            <person name="Li Y."/>
            <person name="Litt A."/>
            <person name="Lyons E."/>
            <person name="Manning G."/>
            <person name="Maruyama T."/>
            <person name="Michael T.P."/>
            <person name="Mikami K."/>
            <person name="Miyazaki S."/>
            <person name="Morinaga S."/>
            <person name="Murata T."/>
            <person name="Mueller-Roeber B."/>
            <person name="Nelson D.R."/>
            <person name="Obara M."/>
            <person name="Oguri Y."/>
            <person name="Olmstead R.G."/>
            <person name="Onodera N."/>
            <person name="Petersen B.L."/>
            <person name="Pils B."/>
            <person name="Prigge M."/>
            <person name="Rensing S.A."/>
            <person name="Riano-Pachon D.M."/>
            <person name="Roberts A.W."/>
            <person name="Sato Y."/>
            <person name="Scheller H.V."/>
            <person name="Schulz B."/>
            <person name="Schulz C."/>
            <person name="Shakirov E.V."/>
            <person name="Shibagaki N."/>
            <person name="Shinohara N."/>
            <person name="Shippen D.E."/>
            <person name="Soerensen I."/>
            <person name="Sotooka R."/>
            <person name="Sugimoto N."/>
            <person name="Sugita M."/>
            <person name="Sumikawa N."/>
            <person name="Tanurdzic M."/>
            <person name="Theissen G."/>
            <person name="Ulvskov P."/>
            <person name="Wakazuki S."/>
            <person name="Weng J.K."/>
            <person name="Willats W.W."/>
            <person name="Wipf D."/>
            <person name="Wolf P.G."/>
            <person name="Yang L."/>
            <person name="Zimmer A.D."/>
            <person name="Zhu Q."/>
            <person name="Mitros T."/>
            <person name="Hellsten U."/>
            <person name="Loque D."/>
            <person name="Otillar R."/>
            <person name="Salamov A."/>
            <person name="Schmutz J."/>
            <person name="Shapiro H."/>
            <person name="Lindquist E."/>
            <person name="Lucas S."/>
            <person name="Rokhsar D."/>
            <person name="Grigoriev I.V."/>
        </authorList>
    </citation>
    <scope>NUCLEOTIDE SEQUENCE [LARGE SCALE GENOMIC DNA]</scope>
</reference>
<dbReference type="Pfam" id="PF00069">
    <property type="entry name" value="Pkinase"/>
    <property type="match status" value="1"/>
</dbReference>
<evidence type="ECO:0000256" key="4">
    <source>
        <dbReference type="ARBA" id="ARBA00022741"/>
    </source>
</evidence>
<evidence type="ECO:0000256" key="2">
    <source>
        <dbReference type="ARBA" id="ARBA00022527"/>
    </source>
</evidence>
<dbReference type="eggNOG" id="KOG0594">
    <property type="taxonomic scope" value="Eukaryota"/>
</dbReference>
<keyword evidence="9" id="KW-1185">Reference proteome</keyword>
<proteinExistence type="inferred from homology"/>
<dbReference type="AlphaFoldDB" id="D8SMV9"/>
<dbReference type="InterPro" id="IPR008271">
    <property type="entry name" value="Ser/Thr_kinase_AS"/>
</dbReference>
<dbReference type="GO" id="GO:0005524">
    <property type="term" value="F:ATP binding"/>
    <property type="evidence" value="ECO:0007669"/>
    <property type="project" value="UniProtKB-KW"/>
</dbReference>